<dbReference type="RefSeq" id="WP_067258897.1">
    <property type="nucleotide sequence ID" value="NZ_LWMW01000088.1"/>
</dbReference>
<protein>
    <submittedName>
        <fullName evidence="1">Uncharacterized protein</fullName>
    </submittedName>
</protein>
<sequence>MDMKFTKEQQLVMTKPVLKEILKNSLIDVIEGIIKEGRENNPLLSNLDDREIKEICFECFEEAIPELKEIMKKPKKFWKR</sequence>
<evidence type="ECO:0000313" key="1">
    <source>
        <dbReference type="EMBL" id="KZX16629.1"/>
    </source>
</evidence>
<evidence type="ECO:0000313" key="2">
    <source>
        <dbReference type="Proteomes" id="UP000077275"/>
    </source>
</evidence>
<accession>A0A166EGJ3</accession>
<dbReference type="PATRIC" id="fig|47311.3.peg.746"/>
<name>A0A166EGJ3_9EURY</name>
<proteinExistence type="predicted"/>
<reference evidence="1 2" key="1">
    <citation type="submission" date="2016-04" db="EMBL/GenBank/DDBJ databases">
        <title>Genome sequence of Methanobrevibacter cuticularis DSM 11139.</title>
        <authorList>
            <person name="Poehlein A."/>
            <person name="Seedorf H."/>
            <person name="Daniel R."/>
        </authorList>
    </citation>
    <scope>NUCLEOTIDE SEQUENCE [LARGE SCALE GENOMIC DNA]</scope>
    <source>
        <strain evidence="1 2">DSM 11139</strain>
    </source>
</reference>
<dbReference type="STRING" id="47311.MBCUT_06670"/>
<organism evidence="1 2">
    <name type="scientific">Methanobrevibacter cuticularis</name>
    <dbReference type="NCBI Taxonomy" id="47311"/>
    <lineage>
        <taxon>Archaea</taxon>
        <taxon>Methanobacteriati</taxon>
        <taxon>Methanobacteriota</taxon>
        <taxon>Methanomada group</taxon>
        <taxon>Methanobacteria</taxon>
        <taxon>Methanobacteriales</taxon>
        <taxon>Methanobacteriaceae</taxon>
        <taxon>Methanobrevibacter</taxon>
    </lineage>
</organism>
<dbReference type="EMBL" id="LWMW01000088">
    <property type="protein sequence ID" value="KZX16629.1"/>
    <property type="molecule type" value="Genomic_DNA"/>
</dbReference>
<dbReference type="Proteomes" id="UP000077275">
    <property type="component" value="Unassembled WGS sequence"/>
</dbReference>
<comment type="caution">
    <text evidence="1">The sequence shown here is derived from an EMBL/GenBank/DDBJ whole genome shotgun (WGS) entry which is preliminary data.</text>
</comment>
<gene>
    <name evidence="1" type="ORF">MBCUT_06670</name>
</gene>
<dbReference type="AlphaFoldDB" id="A0A166EGJ3"/>
<keyword evidence="2" id="KW-1185">Reference proteome</keyword>